<dbReference type="PROSITE" id="PS50293">
    <property type="entry name" value="TPR_REGION"/>
    <property type="match status" value="1"/>
</dbReference>
<evidence type="ECO:0000256" key="2">
    <source>
        <dbReference type="ARBA" id="ARBA00022803"/>
    </source>
</evidence>
<proteinExistence type="predicted"/>
<keyword evidence="5" id="KW-0472">Membrane</keyword>
<feature type="repeat" description="TPR" evidence="3">
    <location>
        <begin position="191"/>
        <end position="224"/>
    </location>
</feature>
<dbReference type="Pfam" id="PF14559">
    <property type="entry name" value="TPR_19"/>
    <property type="match status" value="1"/>
</dbReference>
<evidence type="ECO:0000256" key="4">
    <source>
        <dbReference type="SAM" id="MobiDB-lite"/>
    </source>
</evidence>
<feature type="region of interest" description="Disordered" evidence="4">
    <location>
        <begin position="261"/>
        <end position="297"/>
    </location>
</feature>
<dbReference type="InterPro" id="IPR019734">
    <property type="entry name" value="TPR_rpt"/>
</dbReference>
<dbReference type="Proteomes" id="UP000500857">
    <property type="component" value="Chromosome"/>
</dbReference>
<sequence>MSEKRDRWIFKVVMAIGLIAFLGIGIAPLVNGVLQANNPTTQTASTASPSSDPQNTAQADLEAQARGYELVLQREPDNETALRGLLEVRLQMQDIPGAIAALEKLVELKPEQTNYAVLLAQAKEQQNDREGAAQIYRQLLETQPGNLNALQGYVNLLLAQDRPEAAIGLLQETLEKAPQANQIEANSIDVVSVQVILGQVYADRDRYDEALAVFDEAIKTDPEDFRPILAKALVFQRQGKNDEAQPLFNTASELAPAQYKDQINQLAQMPVPTQGAAPAPAPAPSPAESNPEETSPE</sequence>
<dbReference type="PROSITE" id="PS50005">
    <property type="entry name" value="TPR"/>
    <property type="match status" value="1"/>
</dbReference>
<evidence type="ECO:0000256" key="1">
    <source>
        <dbReference type="ARBA" id="ARBA00022737"/>
    </source>
</evidence>
<keyword evidence="5" id="KW-1133">Transmembrane helix</keyword>
<dbReference type="RefSeq" id="WP_168570848.1">
    <property type="nucleotide sequence ID" value="NZ_CP051167.1"/>
</dbReference>
<evidence type="ECO:0000256" key="3">
    <source>
        <dbReference type="PROSITE-ProRule" id="PRU00339"/>
    </source>
</evidence>
<evidence type="ECO:0000313" key="6">
    <source>
        <dbReference type="EMBL" id="QIZ72701.1"/>
    </source>
</evidence>
<keyword evidence="5" id="KW-0812">Transmembrane</keyword>
<organism evidence="6 7">
    <name type="scientific">Oxynema aestuarii AP17</name>
    <dbReference type="NCBI Taxonomy" id="2064643"/>
    <lineage>
        <taxon>Bacteria</taxon>
        <taxon>Bacillati</taxon>
        <taxon>Cyanobacteriota</taxon>
        <taxon>Cyanophyceae</taxon>
        <taxon>Oscillatoriophycideae</taxon>
        <taxon>Oscillatoriales</taxon>
        <taxon>Oscillatoriaceae</taxon>
        <taxon>Oxynema</taxon>
        <taxon>Oxynema aestuarii</taxon>
    </lineage>
</organism>
<reference evidence="6 7" key="1">
    <citation type="submission" date="2020-04" db="EMBL/GenBank/DDBJ databases">
        <authorList>
            <person name="Basu S."/>
            <person name="Maruthanayagam V."/>
            <person name="Chakraborty S."/>
            <person name="Pramanik A."/>
            <person name="Mukherjee J."/>
            <person name="Brink B."/>
        </authorList>
    </citation>
    <scope>NUCLEOTIDE SEQUENCE [LARGE SCALE GENOMIC DNA]</scope>
    <source>
        <strain evidence="6 7">AP17</strain>
    </source>
</reference>
<keyword evidence="1" id="KW-0677">Repeat</keyword>
<feature type="transmembrane region" description="Helical" evidence="5">
    <location>
        <begin position="12"/>
        <end position="34"/>
    </location>
</feature>
<dbReference type="Pfam" id="PF13414">
    <property type="entry name" value="TPR_11"/>
    <property type="match status" value="1"/>
</dbReference>
<dbReference type="KEGG" id="oxy:HCG48_20625"/>
<dbReference type="PANTHER" id="PTHR44943:SF8">
    <property type="entry name" value="TPR REPEAT-CONTAINING PROTEIN MJ0263"/>
    <property type="match status" value="1"/>
</dbReference>
<dbReference type="PANTHER" id="PTHR44943">
    <property type="entry name" value="CELLULOSE SYNTHASE OPERON PROTEIN C"/>
    <property type="match status" value="1"/>
</dbReference>
<gene>
    <name evidence="6" type="ORF">HCG48_20625</name>
</gene>
<dbReference type="InterPro" id="IPR011990">
    <property type="entry name" value="TPR-like_helical_dom_sf"/>
</dbReference>
<dbReference type="InterPro" id="IPR051685">
    <property type="entry name" value="Ycf3/AcsC/BcsC/TPR_MFPF"/>
</dbReference>
<dbReference type="SMART" id="SM00028">
    <property type="entry name" value="TPR"/>
    <property type="match status" value="4"/>
</dbReference>
<name>A0A6H1U1J9_9CYAN</name>
<protein>
    <submittedName>
        <fullName evidence="6">Tetratricopeptide repeat protein</fullName>
    </submittedName>
</protein>
<evidence type="ECO:0000256" key="5">
    <source>
        <dbReference type="SAM" id="Phobius"/>
    </source>
</evidence>
<accession>A0A6H1U1J9</accession>
<dbReference type="AlphaFoldDB" id="A0A6H1U1J9"/>
<dbReference type="EMBL" id="CP051167">
    <property type="protein sequence ID" value="QIZ72701.1"/>
    <property type="molecule type" value="Genomic_DNA"/>
</dbReference>
<keyword evidence="7" id="KW-1185">Reference proteome</keyword>
<dbReference type="SUPFAM" id="SSF48452">
    <property type="entry name" value="TPR-like"/>
    <property type="match status" value="1"/>
</dbReference>
<keyword evidence="2 3" id="KW-0802">TPR repeat</keyword>
<dbReference type="Gene3D" id="1.25.40.10">
    <property type="entry name" value="Tetratricopeptide repeat domain"/>
    <property type="match status" value="2"/>
</dbReference>
<evidence type="ECO:0000313" key="7">
    <source>
        <dbReference type="Proteomes" id="UP000500857"/>
    </source>
</evidence>